<name>B2KBN8_ELUMP</name>
<proteinExistence type="inferred from homology"/>
<dbReference type="PROSITE" id="PS01125">
    <property type="entry name" value="ROK"/>
    <property type="match status" value="1"/>
</dbReference>
<dbReference type="InterPro" id="IPR000600">
    <property type="entry name" value="ROK"/>
</dbReference>
<dbReference type="SUPFAM" id="SSF53067">
    <property type="entry name" value="Actin-like ATPase domain"/>
    <property type="match status" value="1"/>
</dbReference>
<keyword evidence="2" id="KW-0418">Kinase</keyword>
<dbReference type="EMBL" id="CP001055">
    <property type="protein sequence ID" value="ACC97725.1"/>
    <property type="molecule type" value="Genomic_DNA"/>
</dbReference>
<dbReference type="PANTHER" id="PTHR18964">
    <property type="entry name" value="ROK (REPRESSOR, ORF, KINASE) FAMILY"/>
    <property type="match status" value="1"/>
</dbReference>
<dbReference type="STRING" id="445932.Emin_0160"/>
<protein>
    <submittedName>
        <fullName evidence="2">Repressor, ORF, kinase protein family</fullName>
    </submittedName>
</protein>
<gene>
    <name evidence="2" type="ordered locus">Emin_0160</name>
</gene>
<organism evidence="2 3">
    <name type="scientific">Elusimicrobium minutum (strain Pei191)</name>
    <dbReference type="NCBI Taxonomy" id="445932"/>
    <lineage>
        <taxon>Bacteria</taxon>
        <taxon>Pseudomonadati</taxon>
        <taxon>Elusimicrobiota</taxon>
        <taxon>Elusimicrobia</taxon>
        <taxon>Elusimicrobiales</taxon>
        <taxon>Elusimicrobiaceae</taxon>
        <taxon>Elusimicrobium</taxon>
    </lineage>
</organism>
<reference evidence="2 3" key="1">
    <citation type="journal article" date="2009" name="Appl. Environ. Microbiol.">
        <title>Genomic analysis of 'Elusimicrobium minutum,' the first cultivated representative of the phylum 'Elusimicrobia' (formerly termite group 1).</title>
        <authorList>
            <person name="Herlemann D.P.R."/>
            <person name="Geissinger O."/>
            <person name="Ikeda-Ohtsubo W."/>
            <person name="Kunin V."/>
            <person name="Sun H."/>
            <person name="Lapidus A."/>
            <person name="Hugenholtz P."/>
            <person name="Brune A."/>
        </authorList>
    </citation>
    <scope>NUCLEOTIDE SEQUENCE [LARGE SCALE GENOMIC DNA]</scope>
    <source>
        <strain evidence="2 3">Pei191</strain>
    </source>
</reference>
<keyword evidence="3" id="KW-1185">Reference proteome</keyword>
<dbReference type="KEGG" id="emi:Emin_0160"/>
<dbReference type="HOGENOM" id="CLU_036604_0_1_0"/>
<keyword evidence="2" id="KW-0808">Transferase</keyword>
<sequence length="322" mass="34406">MIGIGIDVGGTFVKFFALNEQGKEIKYHKLETDMSKGPAFFIKQIADFINVWKKEFKEEICIGLGLPGDVDNKKGVLRFGTNLKFKNKNIKKIEFGAGIKKLTGIEPVTANDATIAAWGIYELILKKKYANVLVITMGTGIGGGVIVNGNLYQGSHGSAGEIGHIKISLDPKAPLCGCGARGCLEAYAGTIAIHRLVNEEVKKHPSSLLAKMAAKDKKFKIALVSEAAAKGCNSAKRVWEKVGLSIGAGIANAGLILDFDVVVLAGGVSGAAKYFMPALKKRLSLEKIITPFKNLKIYTSQLPEIGGIGAALYAINRNKNAN</sequence>
<dbReference type="GO" id="GO:0016301">
    <property type="term" value="F:kinase activity"/>
    <property type="evidence" value="ECO:0007669"/>
    <property type="project" value="UniProtKB-KW"/>
</dbReference>
<dbReference type="Pfam" id="PF00480">
    <property type="entry name" value="ROK"/>
    <property type="match status" value="1"/>
</dbReference>
<dbReference type="InterPro" id="IPR043129">
    <property type="entry name" value="ATPase_NBD"/>
</dbReference>
<accession>B2KBN8</accession>
<dbReference type="Gene3D" id="3.30.420.40">
    <property type="match status" value="2"/>
</dbReference>
<dbReference type="PANTHER" id="PTHR18964:SF149">
    <property type="entry name" value="BIFUNCTIONAL UDP-N-ACETYLGLUCOSAMINE 2-EPIMERASE_N-ACETYLMANNOSAMINE KINASE"/>
    <property type="match status" value="1"/>
</dbReference>
<evidence type="ECO:0000313" key="3">
    <source>
        <dbReference type="Proteomes" id="UP000001029"/>
    </source>
</evidence>
<evidence type="ECO:0000313" key="2">
    <source>
        <dbReference type="EMBL" id="ACC97725.1"/>
    </source>
</evidence>
<dbReference type="Proteomes" id="UP000001029">
    <property type="component" value="Chromosome"/>
</dbReference>
<dbReference type="InterPro" id="IPR049874">
    <property type="entry name" value="ROK_cs"/>
</dbReference>
<comment type="similarity">
    <text evidence="1">Belongs to the ROK (NagC/XylR) family.</text>
</comment>
<dbReference type="AlphaFoldDB" id="B2KBN8"/>
<dbReference type="OrthoDB" id="9796533at2"/>
<dbReference type="RefSeq" id="WP_012414340.1">
    <property type="nucleotide sequence ID" value="NC_010644.1"/>
</dbReference>
<evidence type="ECO:0000256" key="1">
    <source>
        <dbReference type="ARBA" id="ARBA00006479"/>
    </source>
</evidence>